<dbReference type="GeneID" id="5981159"/>
<evidence type="ECO:0000256" key="1">
    <source>
        <dbReference type="ARBA" id="ARBA00023242"/>
    </source>
</evidence>
<name>Q0U2J6_PHANO</name>
<dbReference type="InParanoid" id="Q0U2J6"/>
<organism evidence="3 4">
    <name type="scientific">Phaeosphaeria nodorum (strain SN15 / ATCC MYA-4574 / FGSC 10173)</name>
    <name type="common">Glume blotch fungus</name>
    <name type="synonym">Parastagonospora nodorum</name>
    <dbReference type="NCBI Taxonomy" id="321614"/>
    <lineage>
        <taxon>Eukaryota</taxon>
        <taxon>Fungi</taxon>
        <taxon>Dikarya</taxon>
        <taxon>Ascomycota</taxon>
        <taxon>Pezizomycotina</taxon>
        <taxon>Dothideomycetes</taxon>
        <taxon>Pleosporomycetidae</taxon>
        <taxon>Pleosporales</taxon>
        <taxon>Pleosporineae</taxon>
        <taxon>Phaeosphaeriaceae</taxon>
        <taxon>Parastagonospora</taxon>
    </lineage>
</organism>
<dbReference type="CDD" id="cd12148">
    <property type="entry name" value="fungal_TF_MHR"/>
    <property type="match status" value="1"/>
</dbReference>
<sequence length="557" mass="63297">MYRWGNWQLRSKTKLDTSPMESSVMMDPQMAEDITVLEQYLSPKPIESQSMAKPYRTVSTASTNPIVYLTVPRIRKGLKASADPGGTQREIIEQVLSPHAAEVRRLYFDYLHPCFPILDEQTFLHLWQKNNNLVSSTLMCDMYASALLYWHRSEVLRQHPRPDLNFIWNNAITALQDDFLGPTISTVPAALLDMLGRPVRAVTGNIVNAGRVVTLAQSLGLHRDPSSWKITVHEKNVRMRLWWGVVIHDHWSSVGHGIPPTINPRYYDVPPVTSDMLAFPTIPQSCLNSASTFIQLCKLTQILGEVLPHVYALRLDLDELWTCLRKTEYALDNWLADLPPSLIFNRLTSASSVNGSSNLWFAFLSIKLLTCRLAVKATLKETTSSTEIQYCRLVSLREASCATVDFVASLQHAQLQEFWLPYTSYLLVSAATILLRCTIECEDLATKKSCISKLIVFRDRLRTAREESEWDLADFCLERCEEPIQKLADAFQTISYSRQEARTETMASISHDKPIEVGIADYSGDEPIALPDLFLSLDTLEYPWDNLWDTFEASWPA</sequence>
<dbReference type="InterPro" id="IPR050797">
    <property type="entry name" value="Carb_Metab_Trans_Reg"/>
</dbReference>
<keyword evidence="1" id="KW-0539">Nucleus</keyword>
<protein>
    <recommendedName>
        <fullName evidence="2">Xylanolytic transcriptional activator regulatory domain-containing protein</fullName>
    </recommendedName>
</protein>
<feature type="domain" description="Xylanolytic transcriptional activator regulatory" evidence="2">
    <location>
        <begin position="205"/>
        <end position="277"/>
    </location>
</feature>
<dbReference type="HOGENOM" id="CLU_009827_0_0_1"/>
<proteinExistence type="predicted"/>
<dbReference type="STRING" id="321614.Q0U2J6"/>
<dbReference type="Pfam" id="PF04082">
    <property type="entry name" value="Fungal_trans"/>
    <property type="match status" value="1"/>
</dbReference>
<dbReference type="RefSeq" id="XP_001804236.1">
    <property type="nucleotide sequence ID" value="XM_001804184.1"/>
</dbReference>
<dbReference type="GO" id="GO:0005634">
    <property type="term" value="C:nucleus"/>
    <property type="evidence" value="ECO:0000318"/>
    <property type="project" value="GO_Central"/>
</dbReference>
<dbReference type="EMBL" id="CH445353">
    <property type="protein sequence ID" value="EAT78662.1"/>
    <property type="molecule type" value="Genomic_DNA"/>
</dbReference>
<dbReference type="Proteomes" id="UP000001055">
    <property type="component" value="Unassembled WGS sequence"/>
</dbReference>
<dbReference type="KEGG" id="pno:SNOG_14037"/>
<dbReference type="GO" id="GO:0008270">
    <property type="term" value="F:zinc ion binding"/>
    <property type="evidence" value="ECO:0007669"/>
    <property type="project" value="InterPro"/>
</dbReference>
<dbReference type="PANTHER" id="PTHR31668:SF10">
    <property type="entry name" value="ZN(II)2CYS6 TRANSCRIPTION FACTOR (EUROFUNG)"/>
    <property type="match status" value="1"/>
</dbReference>
<dbReference type="VEuPathDB" id="FungiDB:JI435_140370"/>
<dbReference type="AlphaFoldDB" id="Q0U2J6"/>
<dbReference type="InterPro" id="IPR007219">
    <property type="entry name" value="XnlR_reg_dom"/>
</dbReference>
<dbReference type="PANTHER" id="PTHR31668">
    <property type="entry name" value="GLUCOSE TRANSPORT TRANSCRIPTION REGULATOR RGT1-RELATED-RELATED"/>
    <property type="match status" value="1"/>
</dbReference>
<evidence type="ECO:0000313" key="3">
    <source>
        <dbReference type="EMBL" id="EAT78662.1"/>
    </source>
</evidence>
<reference evidence="4" key="1">
    <citation type="journal article" date="2007" name="Plant Cell">
        <title>Dothideomycete-plant interactions illuminated by genome sequencing and EST analysis of the wheat pathogen Stagonospora nodorum.</title>
        <authorList>
            <person name="Hane J.K."/>
            <person name="Lowe R.G."/>
            <person name="Solomon P.S."/>
            <person name="Tan K.C."/>
            <person name="Schoch C.L."/>
            <person name="Spatafora J.W."/>
            <person name="Crous P.W."/>
            <person name="Kodira C."/>
            <person name="Birren B.W."/>
            <person name="Galagan J.E."/>
            <person name="Torriani S.F."/>
            <person name="McDonald B.A."/>
            <person name="Oliver R.P."/>
        </authorList>
    </citation>
    <scope>NUCLEOTIDE SEQUENCE [LARGE SCALE GENOMIC DNA]</scope>
    <source>
        <strain evidence="4">SN15 / ATCC MYA-4574 / FGSC 10173</strain>
    </source>
</reference>
<dbReference type="SMART" id="SM00906">
    <property type="entry name" value="Fungal_trans"/>
    <property type="match status" value="1"/>
</dbReference>
<dbReference type="OMA" id="HIHRSQW"/>
<evidence type="ECO:0000313" key="4">
    <source>
        <dbReference type="Proteomes" id="UP000001055"/>
    </source>
</evidence>
<gene>
    <name evidence="3" type="ORF">SNOG_14037</name>
</gene>
<evidence type="ECO:0000259" key="2">
    <source>
        <dbReference type="SMART" id="SM00906"/>
    </source>
</evidence>
<dbReference type="GO" id="GO:0003677">
    <property type="term" value="F:DNA binding"/>
    <property type="evidence" value="ECO:0007669"/>
    <property type="project" value="InterPro"/>
</dbReference>
<dbReference type="GO" id="GO:0006351">
    <property type="term" value="P:DNA-templated transcription"/>
    <property type="evidence" value="ECO:0007669"/>
    <property type="project" value="InterPro"/>
</dbReference>
<dbReference type="eggNOG" id="ENOG502QW96">
    <property type="taxonomic scope" value="Eukaryota"/>
</dbReference>
<accession>Q0U2J6</accession>